<dbReference type="EMBL" id="JALJOS010000001">
    <property type="protein sequence ID" value="KAK9844897.1"/>
    <property type="molecule type" value="Genomic_DNA"/>
</dbReference>
<sequence length="298" mass="33724">MTPSELEANAKAEFYKGLNPLTERFGQHSAEVSAYRWSRRHRQPEANYTSSVDSEKGHNNTDADAEYAALLQAEETENSQQQAEQVIDNEALRAKISELQANLDQERSIKRSAKVIEPQFPTHANANAIADELYNDFEGAFQQAEIPSAPQPRKMPSSQAGPSRIDRDQHLGNRTARSLASWITNNPEAGWDLFQQAFLERNPGSRQNNQGQQPQPAGTDTDNAATAAYCQDKRLCNTCKRLGHNSANCKYEFRPFRQPHDWDENYWQERARLSATDRVPGPPPARPRDNKFNKNSKK</sequence>
<dbReference type="AlphaFoldDB" id="A0AAW1SGD7"/>
<feature type="coiled-coil region" evidence="1">
    <location>
        <begin position="73"/>
        <end position="109"/>
    </location>
</feature>
<evidence type="ECO:0000313" key="3">
    <source>
        <dbReference type="EMBL" id="KAK9844897.1"/>
    </source>
</evidence>
<evidence type="ECO:0000313" key="4">
    <source>
        <dbReference type="Proteomes" id="UP001438707"/>
    </source>
</evidence>
<evidence type="ECO:0000256" key="1">
    <source>
        <dbReference type="SAM" id="Coils"/>
    </source>
</evidence>
<organism evidence="3 4">
    <name type="scientific">Apatococcus lobatus</name>
    <dbReference type="NCBI Taxonomy" id="904363"/>
    <lineage>
        <taxon>Eukaryota</taxon>
        <taxon>Viridiplantae</taxon>
        <taxon>Chlorophyta</taxon>
        <taxon>core chlorophytes</taxon>
        <taxon>Trebouxiophyceae</taxon>
        <taxon>Chlorellales</taxon>
        <taxon>Chlorellaceae</taxon>
        <taxon>Apatococcus</taxon>
    </lineage>
</organism>
<keyword evidence="1" id="KW-0175">Coiled coil</keyword>
<protein>
    <recommendedName>
        <fullName evidence="5">Gag protein</fullName>
    </recommendedName>
</protein>
<evidence type="ECO:0008006" key="5">
    <source>
        <dbReference type="Google" id="ProtNLM"/>
    </source>
</evidence>
<comment type="caution">
    <text evidence="3">The sequence shown here is derived from an EMBL/GenBank/DDBJ whole genome shotgun (WGS) entry which is preliminary data.</text>
</comment>
<name>A0AAW1SGD7_9CHLO</name>
<gene>
    <name evidence="3" type="ORF">WJX74_008325</name>
</gene>
<feature type="region of interest" description="Disordered" evidence="2">
    <location>
        <begin position="145"/>
        <end position="171"/>
    </location>
</feature>
<reference evidence="3 4" key="1">
    <citation type="journal article" date="2024" name="Nat. Commun.">
        <title>Phylogenomics reveals the evolutionary origins of lichenization in chlorophyte algae.</title>
        <authorList>
            <person name="Puginier C."/>
            <person name="Libourel C."/>
            <person name="Otte J."/>
            <person name="Skaloud P."/>
            <person name="Haon M."/>
            <person name="Grisel S."/>
            <person name="Petersen M."/>
            <person name="Berrin J.G."/>
            <person name="Delaux P.M."/>
            <person name="Dal Grande F."/>
            <person name="Keller J."/>
        </authorList>
    </citation>
    <scope>NUCLEOTIDE SEQUENCE [LARGE SCALE GENOMIC DNA]</scope>
    <source>
        <strain evidence="3 4">SAG 2145</strain>
    </source>
</reference>
<dbReference type="Proteomes" id="UP001438707">
    <property type="component" value="Unassembled WGS sequence"/>
</dbReference>
<keyword evidence="4" id="KW-1185">Reference proteome</keyword>
<feature type="region of interest" description="Disordered" evidence="2">
    <location>
        <begin position="36"/>
        <end position="64"/>
    </location>
</feature>
<accession>A0AAW1SGD7</accession>
<feature type="region of interest" description="Disordered" evidence="2">
    <location>
        <begin position="203"/>
        <end position="222"/>
    </location>
</feature>
<feature type="region of interest" description="Disordered" evidence="2">
    <location>
        <begin position="273"/>
        <end position="298"/>
    </location>
</feature>
<evidence type="ECO:0000256" key="2">
    <source>
        <dbReference type="SAM" id="MobiDB-lite"/>
    </source>
</evidence>
<proteinExistence type="predicted"/>